<evidence type="ECO:0000256" key="2">
    <source>
        <dbReference type="ARBA" id="ARBA00005417"/>
    </source>
</evidence>
<dbReference type="InterPro" id="IPR003593">
    <property type="entry name" value="AAA+_ATPase"/>
</dbReference>
<accession>A0ABU0VTS9</accession>
<feature type="domain" description="ABC transporter" evidence="6">
    <location>
        <begin position="4"/>
        <end position="250"/>
    </location>
</feature>
<dbReference type="NCBIfam" id="TIGR01727">
    <property type="entry name" value="oligo_HPY"/>
    <property type="match status" value="1"/>
</dbReference>
<dbReference type="Gene3D" id="3.40.50.300">
    <property type="entry name" value="P-loop containing nucleotide triphosphate hydrolases"/>
    <property type="match status" value="1"/>
</dbReference>
<evidence type="ECO:0000313" key="7">
    <source>
        <dbReference type="EMBL" id="MDQ2065126.1"/>
    </source>
</evidence>
<dbReference type="GO" id="GO:0005524">
    <property type="term" value="F:ATP binding"/>
    <property type="evidence" value="ECO:0007669"/>
    <property type="project" value="UniProtKB-KW"/>
</dbReference>
<dbReference type="EMBL" id="JAVDBT010000002">
    <property type="protein sequence ID" value="MDQ2065126.1"/>
    <property type="molecule type" value="Genomic_DNA"/>
</dbReference>
<comment type="caution">
    <text evidence="7">The sequence shown here is derived from an EMBL/GenBank/DDBJ whole genome shotgun (WGS) entry which is preliminary data.</text>
</comment>
<sequence>MTLLQVRDLTVGFRSGGLLSRLRGKGRLDVVAGVDFDLAAGETMALVGESGSGKTTLARAIAGLGGEVSGDIRFDGEVMDLRRDHRKLRREIAFIFQDAVSSLSPRFTVRSLIREPFRIHGLPCPEGEVERLLKLVGLAPEIADRHPHQLSGGQARRVGVARALTLKPRLVIADEPTAGLDVSVQSEVLNLLNGLREELGLSLLIITHNLNVVRHVADRMAIMYLGRFVEIGETAPIYAEPRHPYTAALLSANPIIDPAARHKRIDLEGEVPSLVNRPKGCEFHGRCPFVQTDCRLRAPLPVTEPGRRFTCHHPLQGL</sequence>
<reference evidence="7 8" key="1">
    <citation type="submission" date="2023-08" db="EMBL/GenBank/DDBJ databases">
        <title>Characterization of two Paracoccaceae strains isolated from Phycosphere and proposal of Xinfangfangia lacusdiani sp. nov.</title>
        <authorList>
            <person name="Deng Y."/>
            <person name="Zhang Y.Q."/>
        </authorList>
    </citation>
    <scope>NUCLEOTIDE SEQUENCE [LARGE SCALE GENOMIC DNA]</scope>
    <source>
        <strain evidence="7 8">CPCC 101601</strain>
    </source>
</reference>
<evidence type="ECO:0000256" key="5">
    <source>
        <dbReference type="ARBA" id="ARBA00022840"/>
    </source>
</evidence>
<dbReference type="InterPro" id="IPR003439">
    <property type="entry name" value="ABC_transporter-like_ATP-bd"/>
</dbReference>
<dbReference type="RefSeq" id="WP_306678821.1">
    <property type="nucleotide sequence ID" value="NZ_JAVDBT010000002.1"/>
</dbReference>
<name>A0ABU0VTS9_9RHOB</name>
<evidence type="ECO:0000259" key="6">
    <source>
        <dbReference type="PROSITE" id="PS50893"/>
    </source>
</evidence>
<gene>
    <name evidence="7" type="ORF">Q9295_01970</name>
</gene>
<proteinExistence type="inferred from homology"/>
<dbReference type="CDD" id="cd03257">
    <property type="entry name" value="ABC_NikE_OppD_transporters"/>
    <property type="match status" value="1"/>
</dbReference>
<dbReference type="InterPro" id="IPR027417">
    <property type="entry name" value="P-loop_NTPase"/>
</dbReference>
<organism evidence="7 8">
    <name type="scientific">Pseudogemmobacter lacusdianii</name>
    <dbReference type="NCBI Taxonomy" id="3069608"/>
    <lineage>
        <taxon>Bacteria</taxon>
        <taxon>Pseudomonadati</taxon>
        <taxon>Pseudomonadota</taxon>
        <taxon>Alphaproteobacteria</taxon>
        <taxon>Rhodobacterales</taxon>
        <taxon>Paracoccaceae</taxon>
        <taxon>Pseudogemmobacter</taxon>
    </lineage>
</organism>
<protein>
    <submittedName>
        <fullName evidence="7">ABC transporter ATP-binding protein</fullName>
    </submittedName>
</protein>
<dbReference type="PANTHER" id="PTHR43776">
    <property type="entry name" value="TRANSPORT ATP-BINDING PROTEIN"/>
    <property type="match status" value="1"/>
</dbReference>
<evidence type="ECO:0000256" key="4">
    <source>
        <dbReference type="ARBA" id="ARBA00022741"/>
    </source>
</evidence>
<dbReference type="SMART" id="SM00382">
    <property type="entry name" value="AAA"/>
    <property type="match status" value="1"/>
</dbReference>
<dbReference type="Proteomes" id="UP001239680">
    <property type="component" value="Unassembled WGS sequence"/>
</dbReference>
<dbReference type="PROSITE" id="PS50893">
    <property type="entry name" value="ABC_TRANSPORTER_2"/>
    <property type="match status" value="1"/>
</dbReference>
<dbReference type="Pfam" id="PF00005">
    <property type="entry name" value="ABC_tran"/>
    <property type="match status" value="1"/>
</dbReference>
<dbReference type="InterPro" id="IPR050319">
    <property type="entry name" value="ABC_transp_ATP-bind"/>
</dbReference>
<keyword evidence="5 7" id="KW-0067">ATP-binding</keyword>
<dbReference type="PROSITE" id="PS00211">
    <property type="entry name" value="ABC_TRANSPORTER_1"/>
    <property type="match status" value="1"/>
</dbReference>
<dbReference type="InterPro" id="IPR017871">
    <property type="entry name" value="ABC_transporter-like_CS"/>
</dbReference>
<comment type="subcellular location">
    <subcellularLocation>
        <location evidence="1">Cell inner membrane</location>
        <topology evidence="1">Peripheral membrane protein</topology>
    </subcellularLocation>
</comment>
<dbReference type="Pfam" id="PF08352">
    <property type="entry name" value="oligo_HPY"/>
    <property type="match status" value="1"/>
</dbReference>
<keyword evidence="4" id="KW-0547">Nucleotide-binding</keyword>
<evidence type="ECO:0000313" key="8">
    <source>
        <dbReference type="Proteomes" id="UP001239680"/>
    </source>
</evidence>
<evidence type="ECO:0000256" key="1">
    <source>
        <dbReference type="ARBA" id="ARBA00004417"/>
    </source>
</evidence>
<comment type="similarity">
    <text evidence="2">Belongs to the ABC transporter superfamily.</text>
</comment>
<keyword evidence="3" id="KW-0813">Transport</keyword>
<dbReference type="SUPFAM" id="SSF52540">
    <property type="entry name" value="P-loop containing nucleoside triphosphate hydrolases"/>
    <property type="match status" value="1"/>
</dbReference>
<keyword evidence="8" id="KW-1185">Reference proteome</keyword>
<dbReference type="InterPro" id="IPR013563">
    <property type="entry name" value="Oligopep_ABC_C"/>
</dbReference>
<evidence type="ECO:0000256" key="3">
    <source>
        <dbReference type="ARBA" id="ARBA00022448"/>
    </source>
</evidence>
<dbReference type="PANTHER" id="PTHR43776:SF7">
    <property type="entry name" value="D,D-DIPEPTIDE TRANSPORT ATP-BINDING PROTEIN DDPF-RELATED"/>
    <property type="match status" value="1"/>
</dbReference>